<keyword evidence="4 8" id="KW-0028">Amino-acid biosynthesis</keyword>
<dbReference type="AlphaFoldDB" id="A0A9D0Z1P6"/>
<protein>
    <recommendedName>
        <fullName evidence="3 8">Diaminopimelate epimerase</fullName>
        <shortName evidence="8">DAP epimerase</shortName>
        <ecNumber evidence="3 8">5.1.1.7</ecNumber>
    </recommendedName>
    <alternativeName>
        <fullName evidence="8">PLP-independent amino acid racemase</fullName>
    </alternativeName>
</protein>
<dbReference type="GO" id="GO:0009089">
    <property type="term" value="P:lysine biosynthetic process via diaminopimelate"/>
    <property type="evidence" value="ECO:0007669"/>
    <property type="project" value="UniProtKB-UniRule"/>
</dbReference>
<evidence type="ECO:0000256" key="8">
    <source>
        <dbReference type="HAMAP-Rule" id="MF_00197"/>
    </source>
</evidence>
<dbReference type="PROSITE" id="PS01326">
    <property type="entry name" value="DAP_EPIMERASE"/>
    <property type="match status" value="1"/>
</dbReference>
<dbReference type="Proteomes" id="UP000886796">
    <property type="component" value="Unassembled WGS sequence"/>
</dbReference>
<dbReference type="PANTHER" id="PTHR31689:SF0">
    <property type="entry name" value="DIAMINOPIMELATE EPIMERASE"/>
    <property type="match status" value="1"/>
</dbReference>
<feature type="binding site" evidence="8">
    <location>
        <begin position="200"/>
        <end position="201"/>
    </location>
    <ligand>
        <name>substrate</name>
    </ligand>
</feature>
<dbReference type="SUPFAM" id="SSF54506">
    <property type="entry name" value="Diaminopimelate epimerase-like"/>
    <property type="match status" value="2"/>
</dbReference>
<evidence type="ECO:0000256" key="9">
    <source>
        <dbReference type="PROSITE-ProRule" id="PRU10125"/>
    </source>
</evidence>
<evidence type="ECO:0000256" key="2">
    <source>
        <dbReference type="ARBA" id="ARBA00010219"/>
    </source>
</evidence>
<evidence type="ECO:0000256" key="1">
    <source>
        <dbReference type="ARBA" id="ARBA00005196"/>
    </source>
</evidence>
<feature type="active site" evidence="9">
    <location>
        <position position="67"/>
    </location>
</feature>
<dbReference type="Pfam" id="PF01678">
    <property type="entry name" value="DAP_epimerase"/>
    <property type="match status" value="2"/>
</dbReference>
<dbReference type="NCBIfam" id="TIGR00652">
    <property type="entry name" value="DapF"/>
    <property type="match status" value="1"/>
</dbReference>
<reference evidence="10" key="1">
    <citation type="submission" date="2020-10" db="EMBL/GenBank/DDBJ databases">
        <authorList>
            <person name="Gilroy R."/>
        </authorList>
    </citation>
    <scope>NUCLEOTIDE SEQUENCE</scope>
    <source>
        <strain evidence="10">13361</strain>
    </source>
</reference>
<dbReference type="PANTHER" id="PTHR31689">
    <property type="entry name" value="DIAMINOPIMELATE EPIMERASE, CHLOROPLASTIC"/>
    <property type="match status" value="1"/>
</dbReference>
<evidence type="ECO:0000256" key="6">
    <source>
        <dbReference type="ARBA" id="ARBA00023235"/>
    </source>
</evidence>
<feature type="binding site" evidence="8">
    <location>
        <begin position="68"/>
        <end position="69"/>
    </location>
    <ligand>
        <name>substrate</name>
    </ligand>
</feature>
<evidence type="ECO:0000256" key="4">
    <source>
        <dbReference type="ARBA" id="ARBA00022605"/>
    </source>
</evidence>
<keyword evidence="6 8" id="KW-0413">Isomerase</keyword>
<name>A0A9D0Z1P6_9FIRM</name>
<organism evidence="10 11">
    <name type="scientific">Candidatus Faecousia excrementigallinarum</name>
    <dbReference type="NCBI Taxonomy" id="2840806"/>
    <lineage>
        <taxon>Bacteria</taxon>
        <taxon>Bacillati</taxon>
        <taxon>Bacillota</taxon>
        <taxon>Clostridia</taxon>
        <taxon>Eubacteriales</taxon>
        <taxon>Oscillospiraceae</taxon>
        <taxon>Faecousia</taxon>
    </lineage>
</organism>
<gene>
    <name evidence="8 10" type="primary">dapF</name>
    <name evidence="10" type="ORF">IAB74_03340</name>
</gene>
<comment type="pathway">
    <text evidence="1 8">Amino-acid biosynthesis; L-lysine biosynthesis via DAP pathway; DL-2,6-diaminopimelate from LL-2,6-diaminopimelate: step 1/1.</text>
</comment>
<reference evidence="10" key="2">
    <citation type="journal article" date="2021" name="PeerJ">
        <title>Extensive microbial diversity within the chicken gut microbiome revealed by metagenomics and culture.</title>
        <authorList>
            <person name="Gilroy R."/>
            <person name="Ravi A."/>
            <person name="Getino M."/>
            <person name="Pursley I."/>
            <person name="Horton D.L."/>
            <person name="Alikhan N.F."/>
            <person name="Baker D."/>
            <person name="Gharbi K."/>
            <person name="Hall N."/>
            <person name="Watson M."/>
            <person name="Adriaenssens E.M."/>
            <person name="Foster-Nyarko E."/>
            <person name="Jarju S."/>
            <person name="Secka A."/>
            <person name="Antonio M."/>
            <person name="Oren A."/>
            <person name="Chaudhuri R.R."/>
            <person name="La Ragione R."/>
            <person name="Hildebrand F."/>
            <person name="Pallen M.J."/>
        </authorList>
    </citation>
    <scope>NUCLEOTIDE SEQUENCE</scope>
    <source>
        <strain evidence="10">13361</strain>
    </source>
</reference>
<dbReference type="GO" id="GO:0008837">
    <property type="term" value="F:diaminopimelate epimerase activity"/>
    <property type="evidence" value="ECO:0007669"/>
    <property type="project" value="UniProtKB-UniRule"/>
</dbReference>
<comment type="catalytic activity">
    <reaction evidence="7 8">
        <text>(2S,6S)-2,6-diaminopimelate = meso-2,6-diaminopimelate</text>
        <dbReference type="Rhea" id="RHEA:15393"/>
        <dbReference type="ChEBI" id="CHEBI:57609"/>
        <dbReference type="ChEBI" id="CHEBI:57791"/>
        <dbReference type="EC" id="5.1.1.7"/>
    </reaction>
</comment>
<dbReference type="GO" id="GO:0005829">
    <property type="term" value="C:cytosol"/>
    <property type="evidence" value="ECO:0007669"/>
    <property type="project" value="TreeGrafter"/>
</dbReference>
<dbReference type="EC" id="5.1.1.7" evidence="3 8"/>
<proteinExistence type="inferred from homology"/>
<feature type="binding site" evidence="8">
    <location>
        <position position="58"/>
    </location>
    <ligand>
        <name>substrate</name>
    </ligand>
</feature>
<sequence>MECWHMSGAGNDFMVVDGRGQALDYANLAVALCKKTGADGFMAVDTSDKADFRLHFYNSDGSRGEMCGNGSRCICRFAFDKGIAPETMSVETDAGIVYGWRLGEEQYRVQLNNPGVLDLHRKGEISYVELGCPGVPHGIVEVPSFTWEDKERLKPRAEALRHDPAFPKGANINLYTFLDEHTVRVLTFERGVEDYTLACGTGCGSVASVLWTKGLLPGGVLRAENQGGTLQVTVEGTAGNVTRLLLEGPAQVLKIYQV</sequence>
<comment type="function">
    <text evidence="8">Catalyzes the stereoinversion of LL-2,6-diaminopimelate (L,L-DAP) to meso-diaminopimelate (meso-DAP), a precursor of L-lysine and an essential component of the bacterial peptidoglycan.</text>
</comment>
<dbReference type="InterPro" id="IPR001653">
    <property type="entry name" value="DAP_epimerase_DapF"/>
</dbReference>
<feature type="site" description="Could be important to modulate the pK values of the two catalytic cysteine residues" evidence="8">
    <location>
        <position position="137"/>
    </location>
</feature>
<dbReference type="InterPro" id="IPR018510">
    <property type="entry name" value="DAP_epimerase_AS"/>
</dbReference>
<evidence type="ECO:0000313" key="11">
    <source>
        <dbReference type="Proteomes" id="UP000886796"/>
    </source>
</evidence>
<comment type="subcellular location">
    <subcellularLocation>
        <location evidence="8">Cytoplasm</location>
    </subcellularLocation>
</comment>
<feature type="binding site" evidence="8">
    <location>
        <position position="171"/>
    </location>
    <ligand>
        <name>substrate</name>
    </ligand>
</feature>
<feature type="binding site" evidence="8">
    <location>
        <begin position="189"/>
        <end position="190"/>
    </location>
    <ligand>
        <name>substrate</name>
    </ligand>
</feature>
<evidence type="ECO:0000256" key="7">
    <source>
        <dbReference type="ARBA" id="ARBA00051712"/>
    </source>
</evidence>
<dbReference type="Gene3D" id="3.10.310.10">
    <property type="entry name" value="Diaminopimelate Epimerase, Chain A, domain 1"/>
    <property type="match status" value="2"/>
</dbReference>
<dbReference type="EMBL" id="DVFK01000049">
    <property type="protein sequence ID" value="HIQ67529.1"/>
    <property type="molecule type" value="Genomic_DNA"/>
</dbReference>
<comment type="similarity">
    <text evidence="2 8">Belongs to the diaminopimelate epimerase family.</text>
</comment>
<comment type="caution">
    <text evidence="10">The sequence shown here is derived from an EMBL/GenBank/DDBJ whole genome shotgun (WGS) entry which is preliminary data.</text>
</comment>
<comment type="subunit">
    <text evidence="8">Homodimer.</text>
</comment>
<evidence type="ECO:0000313" key="10">
    <source>
        <dbReference type="EMBL" id="HIQ67529.1"/>
    </source>
</evidence>
<feature type="binding site" evidence="8">
    <location>
        <position position="11"/>
    </location>
    <ligand>
        <name>substrate</name>
    </ligand>
</feature>
<evidence type="ECO:0000256" key="5">
    <source>
        <dbReference type="ARBA" id="ARBA00023154"/>
    </source>
</evidence>
<comment type="caution">
    <text evidence="8">Lacks conserved residue(s) required for the propagation of feature annotation.</text>
</comment>
<feature type="site" description="Could be important to modulate the pK values of the two catalytic cysteine residues" evidence="8">
    <location>
        <position position="189"/>
    </location>
</feature>
<accession>A0A9D0Z1P6</accession>
<keyword evidence="8" id="KW-0963">Cytoplasm</keyword>
<dbReference type="HAMAP" id="MF_00197">
    <property type="entry name" value="DAP_epimerase"/>
    <property type="match status" value="1"/>
</dbReference>
<feature type="active site" description="Proton donor" evidence="8">
    <location>
        <position position="67"/>
    </location>
</feature>
<evidence type="ECO:0000256" key="3">
    <source>
        <dbReference type="ARBA" id="ARBA00013080"/>
    </source>
</evidence>
<feature type="active site" description="Proton acceptor" evidence="8">
    <location>
        <position position="199"/>
    </location>
</feature>
<keyword evidence="5 8" id="KW-0457">Lysine biosynthesis</keyword>